<feature type="coiled-coil region" evidence="1">
    <location>
        <begin position="181"/>
        <end position="215"/>
    </location>
</feature>
<evidence type="ECO:0000259" key="2">
    <source>
        <dbReference type="PROSITE" id="PS51750"/>
    </source>
</evidence>
<name>A0A7W9PW35_9ACTN</name>
<dbReference type="PANTHER" id="PTHR36180:SF2">
    <property type="entry name" value="BRO FAMILY PROTEIN"/>
    <property type="match status" value="1"/>
</dbReference>
<evidence type="ECO:0000256" key="1">
    <source>
        <dbReference type="SAM" id="Coils"/>
    </source>
</evidence>
<protein>
    <submittedName>
        <fullName evidence="3">Prophage antirepressor-like protein</fullName>
    </submittedName>
</protein>
<dbReference type="Proteomes" id="UP000585836">
    <property type="component" value="Unassembled WGS sequence"/>
</dbReference>
<dbReference type="PANTHER" id="PTHR36180">
    <property type="entry name" value="DNA-BINDING PROTEIN-RELATED-RELATED"/>
    <property type="match status" value="1"/>
</dbReference>
<keyword evidence="4" id="KW-1185">Reference proteome</keyword>
<dbReference type="Pfam" id="PF02498">
    <property type="entry name" value="Bro-N"/>
    <property type="match status" value="1"/>
</dbReference>
<reference evidence="3 4" key="1">
    <citation type="submission" date="2020-08" db="EMBL/GenBank/DDBJ databases">
        <title>Genomic Encyclopedia of Type Strains, Phase III (KMG-III): the genomes of soil and plant-associated and newly described type strains.</title>
        <authorList>
            <person name="Whitman W."/>
        </authorList>
    </citation>
    <scope>NUCLEOTIDE SEQUENCE [LARGE SCALE GENOMIC DNA]</scope>
    <source>
        <strain evidence="3 4">CECT 3313</strain>
    </source>
</reference>
<sequence>MNEPRKQSHPAGQREAIDVSDFVYAATGARVRRLTMPDGKHWFPAVDVCKELGHSNSRQALADHVPEVHREILETVTGAYGLSIPAGREWRRDLNVISLQGLILLVQACTKPSCAPFKQWVAEVIETVQREGSYTLEEAEVQPAGPGAPLAYAMPEQVAEAIVRLETHNLQLDEELADGQRKTLELQKETLAVQREALTAQQETLTLQREALTAQQETLTLQREALTVQREALATEKATLAVQQAMVRAMERIADRLDALVLGRPAPGAQLVGSPTTESVLAGWRQRLSVTADVWTVAVVIAPVLVEKGELREPLESIAARTGLSVHRVNECLRLLRKHACIQSRGGAEDGAPVYVLDQG</sequence>
<feature type="domain" description="Bro-N" evidence="2">
    <location>
        <begin position="16"/>
        <end position="132"/>
    </location>
</feature>
<dbReference type="InterPro" id="IPR003497">
    <property type="entry name" value="BRO_N_domain"/>
</dbReference>
<evidence type="ECO:0000313" key="3">
    <source>
        <dbReference type="EMBL" id="MBB5928806.1"/>
    </source>
</evidence>
<dbReference type="PROSITE" id="PS51750">
    <property type="entry name" value="BRO_N"/>
    <property type="match status" value="1"/>
</dbReference>
<keyword evidence="1" id="KW-0175">Coiled coil</keyword>
<gene>
    <name evidence="3" type="ORF">FHS34_004276</name>
</gene>
<dbReference type="RefSeq" id="WP_184967694.1">
    <property type="nucleotide sequence ID" value="NZ_BAAAWF010000066.1"/>
</dbReference>
<dbReference type="EMBL" id="JACHJK010000007">
    <property type="protein sequence ID" value="MBB5928806.1"/>
    <property type="molecule type" value="Genomic_DNA"/>
</dbReference>
<dbReference type="AlphaFoldDB" id="A0A7W9PW35"/>
<evidence type="ECO:0000313" key="4">
    <source>
        <dbReference type="Proteomes" id="UP000585836"/>
    </source>
</evidence>
<organism evidence="3 4">
    <name type="scientific">Streptomyces echinatus</name>
    <dbReference type="NCBI Taxonomy" id="67293"/>
    <lineage>
        <taxon>Bacteria</taxon>
        <taxon>Bacillati</taxon>
        <taxon>Actinomycetota</taxon>
        <taxon>Actinomycetes</taxon>
        <taxon>Kitasatosporales</taxon>
        <taxon>Streptomycetaceae</taxon>
        <taxon>Streptomyces</taxon>
    </lineage>
</organism>
<comment type="caution">
    <text evidence="3">The sequence shown here is derived from an EMBL/GenBank/DDBJ whole genome shotgun (WGS) entry which is preliminary data.</text>
</comment>
<accession>A0A7W9PW35</accession>
<proteinExistence type="predicted"/>
<dbReference type="SMART" id="SM01040">
    <property type="entry name" value="Bro-N"/>
    <property type="match status" value="1"/>
</dbReference>